<name>A0A6J6NR04_9ZZZZ</name>
<keyword evidence="2" id="KW-0813">Transport</keyword>
<feature type="transmembrane region" description="Helical" evidence="6">
    <location>
        <begin position="432"/>
        <end position="452"/>
    </location>
</feature>
<feature type="transmembrane region" description="Helical" evidence="6">
    <location>
        <begin position="64"/>
        <end position="91"/>
    </location>
</feature>
<proteinExistence type="predicted"/>
<feature type="transmembrane region" description="Helical" evidence="6">
    <location>
        <begin position="342"/>
        <end position="360"/>
    </location>
</feature>
<dbReference type="Pfam" id="PF07690">
    <property type="entry name" value="MFS_1"/>
    <property type="match status" value="1"/>
</dbReference>
<dbReference type="InterPro" id="IPR011701">
    <property type="entry name" value="MFS"/>
</dbReference>
<dbReference type="GO" id="GO:0022857">
    <property type="term" value="F:transmembrane transporter activity"/>
    <property type="evidence" value="ECO:0007669"/>
    <property type="project" value="InterPro"/>
</dbReference>
<feature type="transmembrane region" description="Helical" evidence="6">
    <location>
        <begin position="31"/>
        <end position="52"/>
    </location>
</feature>
<feature type="transmembrane region" description="Helical" evidence="6">
    <location>
        <begin position="286"/>
        <end position="306"/>
    </location>
</feature>
<dbReference type="EMBL" id="CAEZXP010000001">
    <property type="protein sequence ID" value="CAB4688777.1"/>
    <property type="molecule type" value="Genomic_DNA"/>
</dbReference>
<dbReference type="PROSITE" id="PS50850">
    <property type="entry name" value="MFS"/>
    <property type="match status" value="1"/>
</dbReference>
<feature type="transmembrane region" description="Helical" evidence="6">
    <location>
        <begin position="154"/>
        <end position="174"/>
    </location>
</feature>
<evidence type="ECO:0000256" key="6">
    <source>
        <dbReference type="SAM" id="Phobius"/>
    </source>
</evidence>
<dbReference type="Gene3D" id="1.20.1720.10">
    <property type="entry name" value="Multidrug resistance protein D"/>
    <property type="match status" value="1"/>
</dbReference>
<feature type="transmembrane region" description="Helical" evidence="6">
    <location>
        <begin position="97"/>
        <end position="116"/>
    </location>
</feature>
<keyword evidence="4 6" id="KW-1133">Transmembrane helix</keyword>
<feature type="transmembrane region" description="Helical" evidence="6">
    <location>
        <begin position="252"/>
        <end position="274"/>
    </location>
</feature>
<dbReference type="GO" id="GO:0016020">
    <property type="term" value="C:membrane"/>
    <property type="evidence" value="ECO:0007669"/>
    <property type="project" value="UniProtKB-SubCell"/>
</dbReference>
<sequence length="457" mass="45992">MLLGAVFLTTFVAGASAVAMPQIGSALRLSFATALLVQAAQVLAATLVLVPAGRVSDAHGRKRLLFIGLVLFVLSSLAAAVAPSAWVLVAARLGQGVAGALIAATNQAMLVMLFPAAERGRAVGMNVVAVYIGVSLGPVVGGLLTAAFGWRSVFGATALIALVLTVAVPLLRWPADPREPGRGIDLRGSLLLAGALGPAMVAFTYAPLWGYGSPATLVLGAVSCVSLALFFLTERITVDPVLDLRLLRPRSLFGNAALTTLLYALSHYAVPLLVSLDLQLVRGRSAVVAGLVLVVQPIAMAGLTPLFGRSFDRAGSRILVPGGLAAAALALVGLALTAESGPIIVVALSLGLLGAGMAAFSTPNEAAALGALPADRFATAGAILAAARNSGQFLSLAILGAVAASHLDRAGQRALLLRGASHATLTGFGTGLRPALLVAAAASAVGALVAFARPRSS</sequence>
<protein>
    <submittedName>
        <fullName evidence="8">Unannotated protein</fullName>
    </submittedName>
</protein>
<dbReference type="InterPro" id="IPR020846">
    <property type="entry name" value="MFS_dom"/>
</dbReference>
<evidence type="ECO:0000256" key="5">
    <source>
        <dbReference type="ARBA" id="ARBA00023136"/>
    </source>
</evidence>
<feature type="transmembrane region" description="Helical" evidence="6">
    <location>
        <begin position="393"/>
        <end position="411"/>
    </location>
</feature>
<gene>
    <name evidence="8" type="ORF">UFOPK2399_00548</name>
</gene>
<keyword evidence="5 6" id="KW-0472">Membrane</keyword>
<keyword evidence="3 6" id="KW-0812">Transmembrane</keyword>
<feature type="transmembrane region" description="Helical" evidence="6">
    <location>
        <begin position="128"/>
        <end position="148"/>
    </location>
</feature>
<organism evidence="8">
    <name type="scientific">freshwater metagenome</name>
    <dbReference type="NCBI Taxonomy" id="449393"/>
    <lineage>
        <taxon>unclassified sequences</taxon>
        <taxon>metagenomes</taxon>
        <taxon>ecological metagenomes</taxon>
    </lineage>
</organism>
<feature type="transmembrane region" description="Helical" evidence="6">
    <location>
        <begin position="318"/>
        <end position="336"/>
    </location>
</feature>
<evidence type="ECO:0000256" key="2">
    <source>
        <dbReference type="ARBA" id="ARBA00022448"/>
    </source>
</evidence>
<feature type="transmembrane region" description="Helical" evidence="6">
    <location>
        <begin position="211"/>
        <end position="232"/>
    </location>
</feature>
<dbReference type="SUPFAM" id="SSF103473">
    <property type="entry name" value="MFS general substrate transporter"/>
    <property type="match status" value="1"/>
</dbReference>
<evidence type="ECO:0000256" key="4">
    <source>
        <dbReference type="ARBA" id="ARBA00022989"/>
    </source>
</evidence>
<comment type="subcellular location">
    <subcellularLocation>
        <location evidence="1">Membrane</location>
        <topology evidence="1">Multi-pass membrane protein</topology>
    </subcellularLocation>
</comment>
<evidence type="ECO:0000313" key="8">
    <source>
        <dbReference type="EMBL" id="CAB4688777.1"/>
    </source>
</evidence>
<feature type="domain" description="Major facilitator superfamily (MFS) profile" evidence="7">
    <location>
        <begin position="1"/>
        <end position="457"/>
    </location>
</feature>
<accession>A0A6J6NR04</accession>
<feature type="transmembrane region" description="Helical" evidence="6">
    <location>
        <begin position="186"/>
        <end position="205"/>
    </location>
</feature>
<dbReference type="InterPro" id="IPR036259">
    <property type="entry name" value="MFS_trans_sf"/>
</dbReference>
<dbReference type="PANTHER" id="PTHR42718:SF9">
    <property type="entry name" value="MAJOR FACILITATOR SUPERFAMILY MULTIDRUG TRANSPORTER MFSC"/>
    <property type="match status" value="1"/>
</dbReference>
<dbReference type="PANTHER" id="PTHR42718">
    <property type="entry name" value="MAJOR FACILITATOR SUPERFAMILY MULTIDRUG TRANSPORTER MFSC"/>
    <property type="match status" value="1"/>
</dbReference>
<evidence type="ECO:0000256" key="3">
    <source>
        <dbReference type="ARBA" id="ARBA00022692"/>
    </source>
</evidence>
<dbReference type="Gene3D" id="1.20.1250.20">
    <property type="entry name" value="MFS general substrate transporter like domains"/>
    <property type="match status" value="1"/>
</dbReference>
<evidence type="ECO:0000259" key="7">
    <source>
        <dbReference type="PROSITE" id="PS50850"/>
    </source>
</evidence>
<dbReference type="AlphaFoldDB" id="A0A6J6NR04"/>
<reference evidence="8" key="1">
    <citation type="submission" date="2020-05" db="EMBL/GenBank/DDBJ databases">
        <authorList>
            <person name="Chiriac C."/>
            <person name="Salcher M."/>
            <person name="Ghai R."/>
            <person name="Kavagutti S V."/>
        </authorList>
    </citation>
    <scope>NUCLEOTIDE SEQUENCE</scope>
</reference>
<evidence type="ECO:0000256" key="1">
    <source>
        <dbReference type="ARBA" id="ARBA00004141"/>
    </source>
</evidence>